<dbReference type="Proteomes" id="UP000242287">
    <property type="component" value="Unassembled WGS sequence"/>
</dbReference>
<name>A0A2A9NDS4_9AGAR</name>
<sequence length="668" mass="74879">MPLPPNCTLSLLGHSRPGDTVHSRPKQAIIIRLSSETLDAIEMSSAVQIDFSHSPALWIGPSNFIMNATKENLHHELYLRTAVAARKNVPLKLHANVVGKFQVERQLDNETRTRLRQSTRSLQEQRQERGIIQLETPPAHVPSKIRKLSAKSPRQARSVQDDSSTSQRDGKGTSAIIRRKMVQLLAASDHTYDEMVELLNGSENTTCPLDISDLLEQVAEPIPRSDSGPKSKIYRLKANSWLEVRPYDWEGLNEDERSAIATKVAQALKRMNIPETDSAWEQASRRKGKSTLPTSSIVAQRAISLKHDNVTPRVVVSHKEKRSKSKTGVLGDHEAMNGDNIKTAITHARDKGSELAGQIQTVSKAPIPLRRLPGSGYKLPKPSRVTFPDTEVLDHPHRAPVDGVRSRHQLTLEHATVAVSQGRIIDGTHYTAPKKVDNPPVDSSADNSVDAGSLRILGKDYQKKYIETSNVSYTSKRRSDDSDASTKKRKIEPSGNKTLASGRKKVKEDRENFSVISTVEARIPSPYSAAPTEVTVEKRKLSKNISSIKRRRSPIYTSSDDEGEPVRQKSKKSSSVHPPIDRTTTDRASMRRRYSSLYGEYLTTFHKLVTSKDSILRKYDVDRANSISESDPDIELDYEEFGRLYSHHSRLRDELETIRQLYVDSLDE</sequence>
<dbReference type="InterPro" id="IPR042065">
    <property type="entry name" value="E3_ELL-like"/>
</dbReference>
<dbReference type="STRING" id="703135.A0A2A9NDS4"/>
<proteinExistence type="predicted"/>
<feature type="region of interest" description="Disordered" evidence="1">
    <location>
        <begin position="545"/>
        <end position="589"/>
    </location>
</feature>
<keyword evidence="3" id="KW-1185">Reference proteome</keyword>
<accession>A0A2A9NDS4</accession>
<dbReference type="EMBL" id="KZ302199">
    <property type="protein sequence ID" value="PFH46387.1"/>
    <property type="molecule type" value="Genomic_DNA"/>
</dbReference>
<feature type="compositionally biased region" description="Basic and acidic residues" evidence="1">
    <location>
        <begin position="477"/>
        <end position="486"/>
    </location>
</feature>
<evidence type="ECO:0008006" key="4">
    <source>
        <dbReference type="Google" id="ProtNLM"/>
    </source>
</evidence>
<feature type="compositionally biased region" description="Polar residues" evidence="1">
    <location>
        <begin position="155"/>
        <end position="167"/>
    </location>
</feature>
<dbReference type="OrthoDB" id="2587563at2759"/>
<dbReference type="AlphaFoldDB" id="A0A2A9NDS4"/>
<reference evidence="2 3" key="1">
    <citation type="submission" date="2014-02" db="EMBL/GenBank/DDBJ databases">
        <title>Transposable element dynamics among asymbiotic and ectomycorrhizal Amanita fungi.</title>
        <authorList>
            <consortium name="DOE Joint Genome Institute"/>
            <person name="Hess J."/>
            <person name="Skrede I."/>
            <person name="Wolfe B."/>
            <person name="LaButti K."/>
            <person name="Ohm R.A."/>
            <person name="Grigoriev I.V."/>
            <person name="Pringle A."/>
        </authorList>
    </citation>
    <scope>NUCLEOTIDE SEQUENCE [LARGE SCALE GENOMIC DNA]</scope>
    <source>
        <strain evidence="2 3">SKay4041</strain>
    </source>
</reference>
<evidence type="ECO:0000313" key="3">
    <source>
        <dbReference type="Proteomes" id="UP000242287"/>
    </source>
</evidence>
<feature type="region of interest" description="Disordered" evidence="1">
    <location>
        <begin position="430"/>
        <end position="449"/>
    </location>
</feature>
<feature type="region of interest" description="Disordered" evidence="1">
    <location>
        <begin position="472"/>
        <end position="508"/>
    </location>
</feature>
<evidence type="ECO:0000313" key="2">
    <source>
        <dbReference type="EMBL" id="PFH46387.1"/>
    </source>
</evidence>
<dbReference type="Gene3D" id="1.10.10.2670">
    <property type="entry name" value="E3 ubiquitin-protein ligase"/>
    <property type="match status" value="1"/>
</dbReference>
<feature type="region of interest" description="Disordered" evidence="1">
    <location>
        <begin position="113"/>
        <end position="173"/>
    </location>
</feature>
<organism evidence="2 3">
    <name type="scientific">Amanita thiersii Skay4041</name>
    <dbReference type="NCBI Taxonomy" id="703135"/>
    <lineage>
        <taxon>Eukaryota</taxon>
        <taxon>Fungi</taxon>
        <taxon>Dikarya</taxon>
        <taxon>Basidiomycota</taxon>
        <taxon>Agaricomycotina</taxon>
        <taxon>Agaricomycetes</taxon>
        <taxon>Agaricomycetidae</taxon>
        <taxon>Agaricales</taxon>
        <taxon>Pluteineae</taxon>
        <taxon>Amanitaceae</taxon>
        <taxon>Amanita</taxon>
    </lineage>
</organism>
<evidence type="ECO:0000256" key="1">
    <source>
        <dbReference type="SAM" id="MobiDB-lite"/>
    </source>
</evidence>
<gene>
    <name evidence="2" type="ORF">AMATHDRAFT_7882</name>
</gene>
<protein>
    <recommendedName>
        <fullName evidence="4">RNA polymerase II elongation factor ELL N-terminal domain-containing protein</fullName>
    </recommendedName>
</protein>
<feature type="compositionally biased region" description="Basic and acidic residues" evidence="1">
    <location>
        <begin position="579"/>
        <end position="589"/>
    </location>
</feature>